<dbReference type="PANTHER" id="PTHR43415">
    <property type="entry name" value="SPERMIDINE N(1)-ACETYLTRANSFERASE"/>
    <property type="match status" value="1"/>
</dbReference>
<keyword evidence="3" id="KW-1185">Reference proteome</keyword>
<proteinExistence type="predicted"/>
<reference evidence="2 3" key="1">
    <citation type="submission" date="2013-02" db="EMBL/GenBank/DDBJ databases">
        <title>The Genome Sequence of Enterococcus phoeniculicola BAA-412.</title>
        <authorList>
            <consortium name="The Broad Institute Genome Sequencing Platform"/>
            <consortium name="The Broad Institute Genome Sequencing Center for Infectious Disease"/>
            <person name="Earl A.M."/>
            <person name="Gilmore M.S."/>
            <person name="Lebreton F."/>
            <person name="Walker B."/>
            <person name="Young S.K."/>
            <person name="Zeng Q."/>
            <person name="Gargeya S."/>
            <person name="Fitzgerald M."/>
            <person name="Haas B."/>
            <person name="Abouelleil A."/>
            <person name="Alvarado L."/>
            <person name="Arachchi H.M."/>
            <person name="Berlin A.M."/>
            <person name="Chapman S.B."/>
            <person name="Dewar J."/>
            <person name="Goldberg J."/>
            <person name="Griggs A."/>
            <person name="Gujja S."/>
            <person name="Hansen M."/>
            <person name="Howarth C."/>
            <person name="Imamovic A."/>
            <person name="Larimer J."/>
            <person name="McCowan C."/>
            <person name="Murphy C."/>
            <person name="Neiman D."/>
            <person name="Pearson M."/>
            <person name="Priest M."/>
            <person name="Roberts A."/>
            <person name="Saif S."/>
            <person name="Shea T."/>
            <person name="Sisk P."/>
            <person name="Sykes S."/>
            <person name="Wortman J."/>
            <person name="Nusbaum C."/>
            <person name="Birren B."/>
        </authorList>
    </citation>
    <scope>NUCLEOTIDE SEQUENCE [LARGE SCALE GENOMIC DNA]</scope>
    <source>
        <strain evidence="2 3">ATCC BAA-412</strain>
    </source>
</reference>
<keyword evidence="2" id="KW-0808">Transferase</keyword>
<dbReference type="AlphaFoldDB" id="R3TMP4"/>
<sequence length="170" mass="18889">MEVVIREAIPNDAGALLAVTKVIGGETDLLIMDEEGMALEEEELAYQLARLYESENNILFVALVDAKIVGVASVKAEANVRMAHIGEVGISLLQSFWGFGLGSLLMDEVILWAQESKIIRRLELTVQSRNLRAIHLYEKFGFQTEGVLKRGARLDDGQFLDVRLMSLLID</sequence>
<organism evidence="2 3">
    <name type="scientific">Enterococcus phoeniculicola ATCC BAA-412</name>
    <dbReference type="NCBI Taxonomy" id="1158610"/>
    <lineage>
        <taxon>Bacteria</taxon>
        <taxon>Bacillati</taxon>
        <taxon>Bacillota</taxon>
        <taxon>Bacilli</taxon>
        <taxon>Lactobacillales</taxon>
        <taxon>Enterococcaceae</taxon>
        <taxon>Enterococcus</taxon>
    </lineage>
</organism>
<dbReference type="SUPFAM" id="SSF55729">
    <property type="entry name" value="Acyl-CoA N-acyltransferases (Nat)"/>
    <property type="match status" value="1"/>
</dbReference>
<name>R3TMP4_9ENTE</name>
<dbReference type="InterPro" id="IPR016181">
    <property type="entry name" value="Acyl_CoA_acyltransferase"/>
</dbReference>
<evidence type="ECO:0000259" key="1">
    <source>
        <dbReference type="PROSITE" id="PS51186"/>
    </source>
</evidence>
<protein>
    <submittedName>
        <fullName evidence="2">Acetyltransferase</fullName>
    </submittedName>
</protein>
<comment type="caution">
    <text evidence="2">The sequence shown here is derived from an EMBL/GenBank/DDBJ whole genome shotgun (WGS) entry which is preliminary data.</text>
</comment>
<dbReference type="PROSITE" id="PS51186">
    <property type="entry name" value="GNAT"/>
    <property type="match status" value="1"/>
</dbReference>
<dbReference type="STRING" id="154621.RV11_GL001873"/>
<feature type="domain" description="N-acetyltransferase" evidence="1">
    <location>
        <begin position="3"/>
        <end position="170"/>
    </location>
</feature>
<dbReference type="HOGENOM" id="CLU_013985_19_1_9"/>
<dbReference type="Pfam" id="PF00583">
    <property type="entry name" value="Acetyltransf_1"/>
    <property type="match status" value="1"/>
</dbReference>
<dbReference type="GO" id="GO:0016747">
    <property type="term" value="F:acyltransferase activity, transferring groups other than amino-acyl groups"/>
    <property type="evidence" value="ECO:0007669"/>
    <property type="project" value="InterPro"/>
</dbReference>
<dbReference type="InterPro" id="IPR000182">
    <property type="entry name" value="GNAT_dom"/>
</dbReference>
<dbReference type="PANTHER" id="PTHR43415:SF3">
    <property type="entry name" value="GNAT-FAMILY ACETYLTRANSFERASE"/>
    <property type="match status" value="1"/>
</dbReference>
<dbReference type="EMBL" id="AJAT01000017">
    <property type="protein sequence ID" value="EOL42323.1"/>
    <property type="molecule type" value="Genomic_DNA"/>
</dbReference>
<dbReference type="PATRIC" id="fig|1158610.3.peg.2657"/>
<accession>R3TMP4</accession>
<dbReference type="eggNOG" id="COG1670">
    <property type="taxonomic scope" value="Bacteria"/>
</dbReference>
<evidence type="ECO:0000313" key="3">
    <source>
        <dbReference type="Proteomes" id="UP000013785"/>
    </source>
</evidence>
<dbReference type="CDD" id="cd04301">
    <property type="entry name" value="NAT_SF"/>
    <property type="match status" value="1"/>
</dbReference>
<gene>
    <name evidence="2" type="ORF">UC3_02675</name>
</gene>
<dbReference type="Proteomes" id="UP000013785">
    <property type="component" value="Unassembled WGS sequence"/>
</dbReference>
<dbReference type="Gene3D" id="3.40.630.30">
    <property type="match status" value="1"/>
</dbReference>
<evidence type="ECO:0000313" key="2">
    <source>
        <dbReference type="EMBL" id="EOL42323.1"/>
    </source>
</evidence>